<name>A0A8J3MQ12_9CHLR</name>
<keyword evidence="2" id="KW-1185">Reference proteome</keyword>
<evidence type="ECO:0000313" key="2">
    <source>
        <dbReference type="Proteomes" id="UP000612362"/>
    </source>
</evidence>
<dbReference type="AlphaFoldDB" id="A0A8J3MQ12"/>
<accession>A0A8J3MQ12</accession>
<comment type="caution">
    <text evidence="1">The sequence shown here is derived from an EMBL/GenBank/DDBJ whole genome shotgun (WGS) entry which is preliminary data.</text>
</comment>
<proteinExistence type="predicted"/>
<evidence type="ECO:0000313" key="1">
    <source>
        <dbReference type="EMBL" id="GHO42311.1"/>
    </source>
</evidence>
<organism evidence="1 2">
    <name type="scientific">Ktedonospora formicarum</name>
    <dbReference type="NCBI Taxonomy" id="2778364"/>
    <lineage>
        <taxon>Bacteria</taxon>
        <taxon>Bacillati</taxon>
        <taxon>Chloroflexota</taxon>
        <taxon>Ktedonobacteria</taxon>
        <taxon>Ktedonobacterales</taxon>
        <taxon>Ktedonobacteraceae</taxon>
        <taxon>Ktedonospora</taxon>
    </lineage>
</organism>
<dbReference type="RefSeq" id="WP_220191862.1">
    <property type="nucleotide sequence ID" value="NZ_BNJF01000001.1"/>
</dbReference>
<dbReference type="Proteomes" id="UP000612362">
    <property type="component" value="Unassembled WGS sequence"/>
</dbReference>
<reference evidence="1" key="1">
    <citation type="submission" date="2020-10" db="EMBL/GenBank/DDBJ databases">
        <title>Taxonomic study of unclassified bacteria belonging to the class Ktedonobacteria.</title>
        <authorList>
            <person name="Yabe S."/>
            <person name="Wang C.M."/>
            <person name="Zheng Y."/>
            <person name="Sakai Y."/>
            <person name="Cavaletti L."/>
            <person name="Monciardini P."/>
            <person name="Donadio S."/>
        </authorList>
    </citation>
    <scope>NUCLEOTIDE SEQUENCE</scope>
    <source>
        <strain evidence="1">SOSP1-1</strain>
    </source>
</reference>
<sequence length="71" mass="7992">MTVVQLAFGPLTVLPPRFEKRYRLSPLAVRLLQLRDLARRDPERPAHEVLDPDLLAVVAAQTGQSPTQMTM</sequence>
<gene>
    <name evidence="1" type="ORF">KSX_04740</name>
</gene>
<dbReference type="EMBL" id="BNJF01000001">
    <property type="protein sequence ID" value="GHO42311.1"/>
    <property type="molecule type" value="Genomic_DNA"/>
</dbReference>
<protein>
    <submittedName>
        <fullName evidence="1">Uncharacterized protein</fullName>
    </submittedName>
</protein>